<dbReference type="PANTHER" id="PTHR30469">
    <property type="entry name" value="MULTIDRUG RESISTANCE PROTEIN MDTA"/>
    <property type="match status" value="1"/>
</dbReference>
<dbReference type="Gene3D" id="1.10.287.470">
    <property type="entry name" value="Helix hairpin bin"/>
    <property type="match status" value="1"/>
</dbReference>
<keyword evidence="8" id="KW-1185">Reference proteome</keyword>
<dbReference type="STRING" id="431306.AGA_1902"/>
<dbReference type="Pfam" id="PF25973">
    <property type="entry name" value="BSH_CzcB"/>
    <property type="match status" value="1"/>
</dbReference>
<dbReference type="RefSeq" id="WP_059023912.1">
    <property type="nucleotide sequence ID" value="NZ_LN609302.1"/>
</dbReference>
<dbReference type="EMBL" id="LN609302">
    <property type="protein sequence ID" value="CEF56318.1"/>
    <property type="molecule type" value="Genomic_DNA"/>
</dbReference>
<evidence type="ECO:0000313" key="8">
    <source>
        <dbReference type="Proteomes" id="UP000657200"/>
    </source>
</evidence>
<dbReference type="NCBIfam" id="TIGR01730">
    <property type="entry name" value="RND_mfp"/>
    <property type="match status" value="1"/>
</dbReference>
<dbReference type="Pfam" id="PF25954">
    <property type="entry name" value="Beta-barrel_RND_2"/>
    <property type="match status" value="1"/>
</dbReference>
<dbReference type="AlphaFoldDB" id="A0A0U5FZ32"/>
<evidence type="ECO:0000313" key="7">
    <source>
        <dbReference type="Proteomes" id="UP000068250"/>
    </source>
</evidence>
<dbReference type="EMBL" id="WOTE01000007">
    <property type="protein sequence ID" value="NHO40252.1"/>
    <property type="molecule type" value="Genomic_DNA"/>
</dbReference>
<reference evidence="5" key="2">
    <citation type="submission" date="2014-09" db="EMBL/GenBank/DDBJ databases">
        <authorList>
            <person name="Magalhaes I.L.F."/>
            <person name="Oliveira U."/>
            <person name="Santos F.R."/>
            <person name="Vidigal T.H.D.A."/>
            <person name="Brescovit A.D."/>
            <person name="Santos A.J."/>
        </authorList>
    </citation>
    <scope>NUCLEOTIDE SEQUENCE</scope>
    <source>
        <strain evidence="5">LMG 23848T</strain>
    </source>
</reference>
<dbReference type="PANTHER" id="PTHR30469:SF37">
    <property type="entry name" value="RAGD PROTEIN"/>
    <property type="match status" value="1"/>
</dbReference>
<organism evidence="5 7">
    <name type="scientific">Acetobacter ghanensis</name>
    <dbReference type="NCBI Taxonomy" id="431306"/>
    <lineage>
        <taxon>Bacteria</taxon>
        <taxon>Pseudomonadati</taxon>
        <taxon>Pseudomonadota</taxon>
        <taxon>Alphaproteobacteria</taxon>
        <taxon>Acetobacterales</taxon>
        <taxon>Acetobacteraceae</taxon>
        <taxon>Acetobacter</taxon>
    </lineage>
</organism>
<reference evidence="6 8" key="3">
    <citation type="journal article" date="2020" name="Int. J. Syst. Evol. Microbiol.">
        <title>Novel acetic acid bacteria from cider fermentations: Acetobacter conturbans sp. nov. and Acetobacter fallax sp. nov.</title>
        <authorList>
            <person name="Sombolestani A.S."/>
            <person name="Cleenwerck I."/>
            <person name="Cnockaert M."/>
            <person name="Borremans W."/>
            <person name="Wieme A.D."/>
            <person name="De Vuyst L."/>
            <person name="Vandamme P."/>
        </authorList>
    </citation>
    <scope>NUCLEOTIDE SEQUENCE [LARGE SCALE GENOMIC DNA]</scope>
    <source>
        <strain evidence="6 8">LMG 23848</strain>
    </source>
</reference>
<dbReference type="InterPro" id="IPR058647">
    <property type="entry name" value="BSH_CzcB-like"/>
</dbReference>
<gene>
    <name evidence="5" type="primary">acrB</name>
    <name evidence="5" type="ORF">AGA_1902</name>
    <name evidence="6" type="ORF">GOB80_11275</name>
</gene>
<dbReference type="Gene3D" id="2.40.50.100">
    <property type="match status" value="1"/>
</dbReference>
<dbReference type="Gene3D" id="2.40.30.170">
    <property type="match status" value="1"/>
</dbReference>
<dbReference type="Proteomes" id="UP000068250">
    <property type="component" value="Chromosome I"/>
</dbReference>
<evidence type="ECO:0000259" key="4">
    <source>
        <dbReference type="Pfam" id="PF25973"/>
    </source>
</evidence>
<sequence>MSPALKRKLLLGLVLGLITADVGYLLVQRARNTVHIAADAAYASIPDVAVTHPQPAPPTLSMTLPGTINAWYEAPIYAQASGYVKMWYKDYGAAVKAGDVLAEINTPKLDAEYAQAQADLKVAQAKYGLAAVTANRWRSMGQSQAVSGQSVSVQNANEQSARAELEAAQHKLDQVDAMERFKTIVAPFDGVVISRNINVGDYVGAGSGNMNANGTSSELFTVADTHAMRLFVSVPETFSSILKPGLVARVTVPQFPNAPFSAKFLTIAKGFDPNTRTVVTEFTIDNQDQKLWPGSFASVSLTAPAEKGVYTIPTGALVFQEHGMQVATVDENHVVHMHNITVGRMSDAYTEVDGGVLPTDQIINNPPADLMEGQLVRLATPAQGYLSTPSAQNSGANTNEEDDE</sequence>
<evidence type="ECO:0000256" key="1">
    <source>
        <dbReference type="ARBA" id="ARBA00009477"/>
    </source>
</evidence>
<proteinExistence type="inferred from homology"/>
<dbReference type="PATRIC" id="fig|431306.5.peg.1953"/>
<name>A0A0U5FZ32_9PROT</name>
<evidence type="ECO:0000313" key="5">
    <source>
        <dbReference type="EMBL" id="CEF56318.1"/>
    </source>
</evidence>
<dbReference type="GO" id="GO:1990281">
    <property type="term" value="C:efflux pump complex"/>
    <property type="evidence" value="ECO:0007669"/>
    <property type="project" value="TreeGrafter"/>
</dbReference>
<evidence type="ECO:0000313" key="6">
    <source>
        <dbReference type="EMBL" id="NHO40252.1"/>
    </source>
</evidence>
<evidence type="ECO:0000259" key="3">
    <source>
        <dbReference type="Pfam" id="PF25954"/>
    </source>
</evidence>
<dbReference type="Proteomes" id="UP000657200">
    <property type="component" value="Unassembled WGS sequence"/>
</dbReference>
<dbReference type="Gene3D" id="2.40.420.20">
    <property type="match status" value="1"/>
</dbReference>
<dbReference type="InterPro" id="IPR006143">
    <property type="entry name" value="RND_pump_MFP"/>
</dbReference>
<reference evidence="7" key="1">
    <citation type="submission" date="2014-09" db="EMBL/GenBank/DDBJ databases">
        <authorList>
            <person name="Illeghems K.G."/>
        </authorList>
    </citation>
    <scope>NUCLEOTIDE SEQUENCE [LARGE SCALE GENOMIC DNA]</scope>
    <source>
        <strain evidence="7">LMG 23848T</strain>
    </source>
</reference>
<dbReference type="GO" id="GO:0015562">
    <property type="term" value="F:efflux transmembrane transporter activity"/>
    <property type="evidence" value="ECO:0007669"/>
    <property type="project" value="TreeGrafter"/>
</dbReference>
<protein>
    <submittedName>
        <fullName evidence="6">Efflux RND transporter periplasmic adaptor subunit</fullName>
    </submittedName>
    <submittedName>
        <fullName evidence="5">Efflux transporter, RND family, MFP subunit</fullName>
    </submittedName>
</protein>
<dbReference type="SUPFAM" id="SSF111369">
    <property type="entry name" value="HlyD-like secretion proteins"/>
    <property type="match status" value="1"/>
</dbReference>
<dbReference type="InterPro" id="IPR058792">
    <property type="entry name" value="Beta-barrel_RND_2"/>
</dbReference>
<evidence type="ECO:0000256" key="2">
    <source>
        <dbReference type="SAM" id="MobiDB-lite"/>
    </source>
</evidence>
<feature type="domain" description="CzcB-like barrel-sandwich hybrid" evidence="4">
    <location>
        <begin position="75"/>
        <end position="205"/>
    </location>
</feature>
<feature type="domain" description="CusB-like beta-barrel" evidence="3">
    <location>
        <begin position="232"/>
        <end position="304"/>
    </location>
</feature>
<dbReference type="OrthoDB" id="9806939at2"/>
<feature type="compositionally biased region" description="Polar residues" evidence="2">
    <location>
        <begin position="385"/>
        <end position="398"/>
    </location>
</feature>
<feature type="region of interest" description="Disordered" evidence="2">
    <location>
        <begin position="385"/>
        <end position="404"/>
    </location>
</feature>
<accession>A0A0U5FZ32</accession>
<comment type="similarity">
    <text evidence="1">Belongs to the membrane fusion protein (MFP) (TC 8.A.1) family.</text>
</comment>